<proteinExistence type="predicted"/>
<dbReference type="AlphaFoldDB" id="A0A2P5W7M1"/>
<reference evidence="1 2" key="1">
    <citation type="submission" date="2015-01" db="EMBL/GenBank/DDBJ databases">
        <title>Genome of allotetraploid Gossypium barbadense reveals genomic plasticity and fiber elongation in cotton evolution.</title>
        <authorList>
            <person name="Chen X."/>
            <person name="Liu X."/>
            <person name="Zhao B."/>
            <person name="Zheng H."/>
            <person name="Hu Y."/>
            <person name="Lu G."/>
            <person name="Yang C."/>
            <person name="Chen J."/>
            <person name="Shan C."/>
            <person name="Zhang L."/>
            <person name="Zhou Y."/>
            <person name="Wang L."/>
            <person name="Guo W."/>
            <person name="Bai Y."/>
            <person name="Ruan J."/>
            <person name="Shangguan X."/>
            <person name="Mao Y."/>
            <person name="Jiang J."/>
            <person name="Zhu Y."/>
            <person name="Lei J."/>
            <person name="Kang H."/>
            <person name="Chen S."/>
            <person name="He X."/>
            <person name="Wang R."/>
            <person name="Wang Y."/>
            <person name="Chen J."/>
            <person name="Wang L."/>
            <person name="Yu S."/>
            <person name="Wang B."/>
            <person name="Wei J."/>
            <person name="Song S."/>
            <person name="Lu X."/>
            <person name="Gao Z."/>
            <person name="Gu W."/>
            <person name="Deng X."/>
            <person name="Ma D."/>
            <person name="Wang S."/>
            <person name="Liang W."/>
            <person name="Fang L."/>
            <person name="Cai C."/>
            <person name="Zhu X."/>
            <person name="Zhou B."/>
            <person name="Zhang Y."/>
            <person name="Chen Z."/>
            <person name="Xu S."/>
            <person name="Zhu R."/>
            <person name="Wang S."/>
            <person name="Zhang T."/>
            <person name="Zhao G."/>
        </authorList>
    </citation>
    <scope>NUCLEOTIDE SEQUENCE [LARGE SCALE GENOMIC DNA]</scope>
    <source>
        <strain evidence="2">cv. Xinhai21</strain>
        <tissue evidence="1">Leaf</tissue>
    </source>
</reference>
<evidence type="ECO:0000313" key="2">
    <source>
        <dbReference type="Proteomes" id="UP000239757"/>
    </source>
</evidence>
<dbReference type="Proteomes" id="UP000239757">
    <property type="component" value="Unassembled WGS sequence"/>
</dbReference>
<evidence type="ECO:0000313" key="1">
    <source>
        <dbReference type="EMBL" id="PPR87096.1"/>
    </source>
</evidence>
<gene>
    <name evidence="1" type="ORF">GOBAR_AA33588</name>
</gene>
<accession>A0A2P5W7M1</accession>
<protein>
    <submittedName>
        <fullName evidence="1">Uncharacterized protein</fullName>
    </submittedName>
</protein>
<name>A0A2P5W7M1_GOSBA</name>
<dbReference type="EMBL" id="KZ668729">
    <property type="protein sequence ID" value="PPR87096.1"/>
    <property type="molecule type" value="Genomic_DNA"/>
</dbReference>
<sequence>MGSKNKLVLASKGLDNAGPSVVSSVANRNVGFGNSTTVQALSLLDNLGQELMAQNLLASVTSSTGIQAMVGDSSRQEAGDVISFNERHSVNLAVLGLAIEELSTNEVAVEVGKLDSDKHMAVIFLENKEKQQLFSILKCRSSIKSSGVVWP</sequence>
<organism evidence="1 2">
    <name type="scientific">Gossypium barbadense</name>
    <name type="common">Sea Island cotton</name>
    <name type="synonym">Hibiscus barbadensis</name>
    <dbReference type="NCBI Taxonomy" id="3634"/>
    <lineage>
        <taxon>Eukaryota</taxon>
        <taxon>Viridiplantae</taxon>
        <taxon>Streptophyta</taxon>
        <taxon>Embryophyta</taxon>
        <taxon>Tracheophyta</taxon>
        <taxon>Spermatophyta</taxon>
        <taxon>Magnoliopsida</taxon>
        <taxon>eudicotyledons</taxon>
        <taxon>Gunneridae</taxon>
        <taxon>Pentapetalae</taxon>
        <taxon>rosids</taxon>
        <taxon>malvids</taxon>
        <taxon>Malvales</taxon>
        <taxon>Malvaceae</taxon>
        <taxon>Malvoideae</taxon>
        <taxon>Gossypium</taxon>
    </lineage>
</organism>